<comment type="similarity">
    <text evidence="6">Belongs to the YccS/YhfK family.</text>
</comment>
<name>A0A6A1R4R0_9BURK</name>
<protein>
    <submittedName>
        <fullName evidence="9">FUSC family protein</fullName>
    </submittedName>
</protein>
<organism evidence="9">
    <name type="scientific">Comamonas kerstersii</name>
    <dbReference type="NCBI Taxonomy" id="225992"/>
    <lineage>
        <taxon>Bacteria</taxon>
        <taxon>Pseudomonadati</taxon>
        <taxon>Pseudomonadota</taxon>
        <taxon>Betaproteobacteria</taxon>
        <taxon>Burkholderiales</taxon>
        <taxon>Comamonadaceae</taxon>
        <taxon>Comamonas</taxon>
    </lineage>
</organism>
<evidence type="ECO:0000259" key="8">
    <source>
        <dbReference type="Pfam" id="PF13515"/>
    </source>
</evidence>
<evidence type="ECO:0000256" key="5">
    <source>
        <dbReference type="ARBA" id="ARBA00023136"/>
    </source>
</evidence>
<evidence type="ECO:0000256" key="6">
    <source>
        <dbReference type="ARBA" id="ARBA00043993"/>
    </source>
</evidence>
<reference evidence="9" key="1">
    <citation type="submission" date="2019-09" db="EMBL/GenBank/DDBJ databases">
        <title>Draft genome sequences of 48 bacterial type strains from the CCUG.</title>
        <authorList>
            <person name="Tunovic T."/>
            <person name="Pineiro-Iglesias B."/>
            <person name="Unosson C."/>
            <person name="Inganas E."/>
            <person name="Ohlen M."/>
            <person name="Cardew S."/>
            <person name="Jensie-Markopoulos S."/>
            <person name="Salva-Serra F."/>
            <person name="Jaen-Luchoro D."/>
            <person name="Karlsson R."/>
            <person name="Svensson-Stadler L."/>
            <person name="Chun J."/>
            <person name="Moore E."/>
        </authorList>
    </citation>
    <scope>NUCLEOTIDE SEQUENCE</scope>
    <source>
        <strain evidence="9">CCUG 15333</strain>
    </source>
</reference>
<sequence length="599" mass="65679">MRMSGSTLQHFLRTELAPYEGRLAMTWRTALVCALVAMVFMVYQIPLAPIACYLVLFVVKPNSTDSLLMGIGVIVLVGIMIPILVGLAVLSVDSLLVRMLILCIGSFLFMYLSVASKVGEVGSIVALVIGFIMTLVGIAPFGELLTRAILYAALMAVAPMAIMLIVLAMLGPSPARLAQRHLLRRSQTLAAVVKGHAPATDLLPFLREGNADIDKMLLFTTLFFLLPRQRLQQLKQLALSQYQLMAAWSALPPDSVPTELRTRWGQYCDHVADALQHGRLLDKPAHVSSDQPLPALLQDVEARFQHLPALPPYAIEKSPLPKDGFFNRDVAHNSSYAEFGTKVTFCAVVCYLTYTALQWQDIHTAMITCYVAALGTVGETIHKLVLRICGCLVGAAMGIASIYFLMPHMTNIGQLMALVFAGCMVAAWVAQGSERISYAGVQIGLAFVLTVLQGFGPDVKISVALDRIYGILLGNFMLFIVFTQIWPVSSASRVIKMLRQHIRGLDLFIHKPQAALQMQAALPELLPQLQTLREQVISSKYEAAVLHIPVSEQTRMQQSINALESIYLQTAFGELSLEDPKIQEQVHALQNKVMAGGLS</sequence>
<evidence type="ECO:0000256" key="4">
    <source>
        <dbReference type="ARBA" id="ARBA00022989"/>
    </source>
</evidence>
<evidence type="ECO:0000256" key="2">
    <source>
        <dbReference type="ARBA" id="ARBA00022475"/>
    </source>
</evidence>
<dbReference type="EMBL" id="VZOT01000002">
    <property type="protein sequence ID" value="KAB0587775.1"/>
    <property type="molecule type" value="Genomic_DNA"/>
</dbReference>
<keyword evidence="4 7" id="KW-1133">Transmembrane helix</keyword>
<evidence type="ECO:0000256" key="1">
    <source>
        <dbReference type="ARBA" id="ARBA00004651"/>
    </source>
</evidence>
<feature type="domain" description="Integral membrane bound transporter" evidence="8">
    <location>
        <begin position="350"/>
        <end position="481"/>
    </location>
</feature>
<comment type="caution">
    <text evidence="9">The sequence shown here is derived from an EMBL/GenBank/DDBJ whole genome shotgun (WGS) entry which is preliminary data.</text>
</comment>
<feature type="transmembrane region" description="Helical" evidence="7">
    <location>
        <begin position="412"/>
        <end position="429"/>
    </location>
</feature>
<gene>
    <name evidence="9" type="ORF">F7P80_03650</name>
</gene>
<feature type="transmembrane region" description="Helical" evidence="7">
    <location>
        <begin position="468"/>
        <end position="489"/>
    </location>
</feature>
<feature type="transmembrane region" description="Helical" evidence="7">
    <location>
        <begin position="121"/>
        <end position="142"/>
    </location>
</feature>
<dbReference type="InterPro" id="IPR049453">
    <property type="entry name" value="Memb_transporter_dom"/>
</dbReference>
<dbReference type="Pfam" id="PF13515">
    <property type="entry name" value="FUSC_2"/>
    <property type="match status" value="1"/>
</dbReference>
<evidence type="ECO:0000256" key="7">
    <source>
        <dbReference type="SAM" id="Phobius"/>
    </source>
</evidence>
<feature type="transmembrane region" description="Helical" evidence="7">
    <location>
        <begin position="384"/>
        <end position="406"/>
    </location>
</feature>
<feature type="transmembrane region" description="Helical" evidence="7">
    <location>
        <begin position="29"/>
        <end position="59"/>
    </location>
</feature>
<comment type="subcellular location">
    <subcellularLocation>
        <location evidence="1">Cell membrane</location>
        <topology evidence="1">Multi-pass membrane protein</topology>
    </subcellularLocation>
</comment>
<feature type="transmembrane region" description="Helical" evidence="7">
    <location>
        <begin position="436"/>
        <end position="456"/>
    </location>
</feature>
<feature type="transmembrane region" description="Helical" evidence="7">
    <location>
        <begin position="95"/>
        <end position="114"/>
    </location>
</feature>
<dbReference type="PANTHER" id="PTHR30509:SF9">
    <property type="entry name" value="MULTIDRUG RESISTANCE PROTEIN MDTO"/>
    <property type="match status" value="1"/>
</dbReference>
<dbReference type="AlphaFoldDB" id="A0A6A1R4R0"/>
<proteinExistence type="inferred from homology"/>
<evidence type="ECO:0000256" key="3">
    <source>
        <dbReference type="ARBA" id="ARBA00022692"/>
    </source>
</evidence>
<feature type="transmembrane region" description="Helical" evidence="7">
    <location>
        <begin position="66"/>
        <end position="89"/>
    </location>
</feature>
<evidence type="ECO:0000313" key="9">
    <source>
        <dbReference type="EMBL" id="KAB0587775.1"/>
    </source>
</evidence>
<dbReference type="PANTHER" id="PTHR30509">
    <property type="entry name" value="P-HYDROXYBENZOIC ACID EFFLUX PUMP SUBUNIT-RELATED"/>
    <property type="match status" value="1"/>
</dbReference>
<accession>A0A6A1R4R0</accession>
<keyword evidence="5 7" id="KW-0472">Membrane</keyword>
<keyword evidence="3 7" id="KW-0812">Transmembrane</keyword>
<dbReference type="GO" id="GO:0005886">
    <property type="term" value="C:plasma membrane"/>
    <property type="evidence" value="ECO:0007669"/>
    <property type="project" value="UniProtKB-SubCell"/>
</dbReference>
<keyword evidence="2" id="KW-1003">Cell membrane</keyword>
<feature type="transmembrane region" description="Helical" evidence="7">
    <location>
        <begin position="148"/>
        <end position="170"/>
    </location>
</feature>